<feature type="signal peptide" evidence="2">
    <location>
        <begin position="1"/>
        <end position="17"/>
    </location>
</feature>
<dbReference type="AlphaFoldDB" id="A0A3R7I3H0"/>
<evidence type="ECO:0000313" key="3">
    <source>
        <dbReference type="EMBL" id="RKM92916.1"/>
    </source>
</evidence>
<dbReference type="Proteomes" id="UP000028058">
    <property type="component" value="Unassembled WGS sequence"/>
</dbReference>
<feature type="compositionally biased region" description="Low complexity" evidence="1">
    <location>
        <begin position="29"/>
        <end position="44"/>
    </location>
</feature>
<dbReference type="RefSeq" id="WP_043472825.1">
    <property type="nucleotide sequence ID" value="NZ_CP134822.1"/>
</dbReference>
<dbReference type="EMBL" id="JNAD02000012">
    <property type="protein sequence ID" value="RKM92916.1"/>
    <property type="molecule type" value="Genomic_DNA"/>
</dbReference>
<name>A0A3R7I3H0_9ACTN</name>
<evidence type="ECO:0000313" key="4">
    <source>
        <dbReference type="Proteomes" id="UP000028058"/>
    </source>
</evidence>
<protein>
    <submittedName>
        <fullName evidence="3">Uncharacterized protein</fullName>
    </submittedName>
</protein>
<keyword evidence="4" id="KW-1185">Reference proteome</keyword>
<keyword evidence="2" id="KW-0732">Signal</keyword>
<feature type="region of interest" description="Disordered" evidence="1">
    <location>
        <begin position="16"/>
        <end position="44"/>
    </location>
</feature>
<feature type="chain" id="PRO_5043188324" evidence="2">
    <location>
        <begin position="18"/>
        <end position="84"/>
    </location>
</feature>
<reference evidence="3 4" key="1">
    <citation type="journal article" date="2014" name="Genome Announc.">
        <title>Draft Genome Sequence of Streptomyces fradiae ATCC 19609, a Strain Highly Sensitive to Antibiotics.</title>
        <authorList>
            <person name="Bekker O.B."/>
            <person name="Klimina K.M."/>
            <person name="Vatlin A.A."/>
            <person name="Zakharevich N.V."/>
            <person name="Kasianov A.S."/>
            <person name="Danilenko V.N."/>
        </authorList>
    </citation>
    <scope>NUCLEOTIDE SEQUENCE [LARGE SCALE GENOMIC DNA]</scope>
    <source>
        <strain evidence="3 4">ATCC 19609</strain>
    </source>
</reference>
<accession>A0A3R7I3H0</accession>
<sequence>MIGLALVLSLPAGVAAAASPQSSPPNPVPAVQGGPAAPDAGAPGLGGLPSAVVGTVCTQWDRLAATVPVPVEPPQVCKLVNGWD</sequence>
<gene>
    <name evidence="3" type="ORF">SFRA_023790</name>
</gene>
<organism evidence="3 4">
    <name type="scientific">Streptomyces xinghaiensis</name>
    <dbReference type="NCBI Taxonomy" id="1038928"/>
    <lineage>
        <taxon>Bacteria</taxon>
        <taxon>Bacillati</taxon>
        <taxon>Actinomycetota</taxon>
        <taxon>Actinomycetes</taxon>
        <taxon>Kitasatosporales</taxon>
        <taxon>Streptomycetaceae</taxon>
        <taxon>Streptomyces</taxon>
    </lineage>
</organism>
<evidence type="ECO:0000256" key="1">
    <source>
        <dbReference type="SAM" id="MobiDB-lite"/>
    </source>
</evidence>
<evidence type="ECO:0000256" key="2">
    <source>
        <dbReference type="SAM" id="SignalP"/>
    </source>
</evidence>
<proteinExistence type="predicted"/>
<comment type="caution">
    <text evidence="3">The sequence shown here is derived from an EMBL/GenBank/DDBJ whole genome shotgun (WGS) entry which is preliminary data.</text>
</comment>